<dbReference type="GO" id="GO:0005634">
    <property type="term" value="C:nucleus"/>
    <property type="evidence" value="ECO:0007669"/>
    <property type="project" value="TreeGrafter"/>
</dbReference>
<dbReference type="InterPro" id="IPR003902">
    <property type="entry name" value="Tscrpt_reg_GCM"/>
</dbReference>
<dbReference type="InterPro" id="IPR039791">
    <property type="entry name" value="GCM"/>
</dbReference>
<feature type="compositionally biased region" description="Low complexity" evidence="1">
    <location>
        <begin position="525"/>
        <end position="539"/>
    </location>
</feature>
<reference evidence="2 3" key="1">
    <citation type="journal article" date="2017" name="G3 (Bethesda)">
        <title>The Physical Genome Mapping of Anopheles albimanus Corrected Scaffold Misassemblies and Identified Interarm Rearrangements in Genus Anopheles.</title>
        <authorList>
            <person name="Artemov G.N."/>
            <person name="Peery A.N."/>
            <person name="Jiang X."/>
            <person name="Tu Z."/>
            <person name="Stegniy V.N."/>
            <person name="Sharakhova M.V."/>
            <person name="Sharakhov I.V."/>
        </authorList>
    </citation>
    <scope>NUCLEOTIDE SEQUENCE [LARGE SCALE GENOMIC DNA]</scope>
    <source>
        <strain evidence="2 3">ALBI9_A</strain>
    </source>
</reference>
<organism evidence="2 3">
    <name type="scientific">Anopheles albimanus</name>
    <name type="common">New world malaria mosquito</name>
    <dbReference type="NCBI Taxonomy" id="7167"/>
    <lineage>
        <taxon>Eukaryota</taxon>
        <taxon>Metazoa</taxon>
        <taxon>Ecdysozoa</taxon>
        <taxon>Arthropoda</taxon>
        <taxon>Hexapoda</taxon>
        <taxon>Insecta</taxon>
        <taxon>Pterygota</taxon>
        <taxon>Neoptera</taxon>
        <taxon>Endopterygota</taxon>
        <taxon>Diptera</taxon>
        <taxon>Nematocera</taxon>
        <taxon>Culicoidea</taxon>
        <taxon>Culicidae</taxon>
        <taxon>Anophelinae</taxon>
        <taxon>Anopheles</taxon>
    </lineage>
</organism>
<dbReference type="VEuPathDB" id="VectorBase:AALB008012"/>
<dbReference type="InterPro" id="IPR036115">
    <property type="entry name" value="GCM_dom_sf"/>
</dbReference>
<feature type="compositionally biased region" description="Polar residues" evidence="1">
    <location>
        <begin position="515"/>
        <end position="524"/>
    </location>
</feature>
<dbReference type="SUPFAM" id="SSF90073">
    <property type="entry name" value="GCM domain"/>
    <property type="match status" value="1"/>
</dbReference>
<protein>
    <submittedName>
        <fullName evidence="2">Uncharacterized protein</fullName>
    </submittedName>
</protein>
<dbReference type="GO" id="GO:0001228">
    <property type="term" value="F:DNA-binding transcription activator activity, RNA polymerase II-specific"/>
    <property type="evidence" value="ECO:0007669"/>
    <property type="project" value="InterPro"/>
</dbReference>
<dbReference type="PANTHER" id="PTHR12414">
    <property type="entry name" value="GLIAL CELLS MISSING RELATED/GLIDE"/>
    <property type="match status" value="1"/>
</dbReference>
<name>A0A182FN99_ANOAL</name>
<dbReference type="Gene3D" id="3.30.70.3530">
    <property type="entry name" value="GCM motif"/>
    <property type="match status" value="1"/>
</dbReference>
<dbReference type="InterPro" id="IPR043020">
    <property type="entry name" value="GCM_large"/>
</dbReference>
<dbReference type="Gene3D" id="2.20.25.670">
    <property type="entry name" value="GCM domain, large subdomain"/>
    <property type="match status" value="1"/>
</dbReference>
<dbReference type="Pfam" id="PF03615">
    <property type="entry name" value="GCM"/>
    <property type="match status" value="1"/>
</dbReference>
<evidence type="ECO:0000256" key="1">
    <source>
        <dbReference type="SAM" id="MobiDB-lite"/>
    </source>
</evidence>
<dbReference type="PROSITE" id="PS50807">
    <property type="entry name" value="GCM"/>
    <property type="match status" value="1"/>
</dbReference>
<dbReference type="InterPro" id="IPR043021">
    <property type="entry name" value="GCM_small"/>
</dbReference>
<accession>A0A182FN99</accession>
<dbReference type="EnsemblMetazoa" id="AALB008012-RA">
    <property type="protein sequence ID" value="AALB008012-PA"/>
    <property type="gene ID" value="AALB008012"/>
</dbReference>
<dbReference type="STRING" id="7167.A0A182FN99"/>
<reference evidence="2" key="2">
    <citation type="submission" date="2022-08" db="UniProtKB">
        <authorList>
            <consortium name="EnsemblMetazoa"/>
        </authorList>
    </citation>
    <scope>IDENTIFICATION</scope>
    <source>
        <strain evidence="2">STECLA/ALBI9_A</strain>
    </source>
</reference>
<sequence>MAAEWDINDAHIPFMQELPYDKFNEWADGHVRYIYHPTEDHARKHISGWAMRNTNNHNVSILKKSCLGVLVCSVRCKLPNGSQIHLRPAICDKARRKQQGRACPNRNCKSGRLEVLACRGHCGYPVTHYWRHTERAIFFQAKGSHDHPKPESKTSSETRKIIGNSGKAKSKKLSVLLLRDAALGNKLMSLKATSKAQLSTGPEILQPPPLIPDPNYAESPRCSNCTRTPCICRTKHCGMVASSSHSKPSDTAAPFLDPIGNQPSHTLHHQHLHHSSTAWSTYEPSVFSHASNGYETEGLGHCTSLATSSGASTIRSSLMNECFHPEEIFQLDQPLRQQGHTTAVTTMPPVSQLPPTATPTTLLDLGSGAIYKKCNQISPDYIFSSANGSLAGDGYTHQSCSYGASVNTGCTAPSSDLTGTSKYFDNDSYGLTGEEVSSKELLRYIKKEATTMKHTIDNEPSLGGQMRPKPYDCDQSQYKKAASYAGRSASSNAPFLAQGISNNNSNGVINNNSIDATSKPTSYEHQQQQQQHSQDQSHSNGSTNYCYQATTTAVASPSTAANQMIGTYEQSYAAGAVYSASTVPSLGYSPRESSQPEVHYASQTYDAGDNYRYNGSYIKGSSSVHGTGSFHSSSVQQMHPELPPMAAYEFY</sequence>
<evidence type="ECO:0000313" key="2">
    <source>
        <dbReference type="EnsemblMetazoa" id="AALB008012-PA"/>
    </source>
</evidence>
<feature type="region of interest" description="Disordered" evidence="1">
    <location>
        <begin position="455"/>
        <end position="475"/>
    </location>
</feature>
<dbReference type="VEuPathDB" id="VectorBase:AALB20_038569"/>
<dbReference type="PANTHER" id="PTHR12414:SF8">
    <property type="entry name" value="TRANSCRIPTION FACTOR GLIAL CELLS MISSING-RELATED"/>
    <property type="match status" value="1"/>
</dbReference>
<feature type="region of interest" description="Disordered" evidence="1">
    <location>
        <begin position="503"/>
        <end position="543"/>
    </location>
</feature>
<feature type="compositionally biased region" description="Low complexity" evidence="1">
    <location>
        <begin position="503"/>
        <end position="514"/>
    </location>
</feature>
<dbReference type="GO" id="GO:0042063">
    <property type="term" value="P:gliogenesis"/>
    <property type="evidence" value="ECO:0007669"/>
    <property type="project" value="TreeGrafter"/>
</dbReference>
<evidence type="ECO:0000313" key="3">
    <source>
        <dbReference type="Proteomes" id="UP000069272"/>
    </source>
</evidence>
<proteinExistence type="predicted"/>
<dbReference type="AlphaFoldDB" id="A0A182FN99"/>
<keyword evidence="3" id="KW-1185">Reference proteome</keyword>
<dbReference type="GO" id="GO:0000978">
    <property type="term" value="F:RNA polymerase II cis-regulatory region sequence-specific DNA binding"/>
    <property type="evidence" value="ECO:0007669"/>
    <property type="project" value="TreeGrafter"/>
</dbReference>
<dbReference type="Proteomes" id="UP000069272">
    <property type="component" value="Chromosome 2L"/>
</dbReference>